<evidence type="ECO:0000313" key="2">
    <source>
        <dbReference type="EMBL" id="MFD2235736.1"/>
    </source>
</evidence>
<accession>A0ABW5CG45</accession>
<dbReference type="RefSeq" id="WP_377319179.1">
    <property type="nucleotide sequence ID" value="NZ_JBHUIY010000070.1"/>
</dbReference>
<comment type="caution">
    <text evidence="2">The sequence shown here is derived from an EMBL/GenBank/DDBJ whole genome shotgun (WGS) entry which is preliminary data.</text>
</comment>
<dbReference type="Proteomes" id="UP001597296">
    <property type="component" value="Unassembled WGS sequence"/>
</dbReference>
<dbReference type="EMBL" id="JBHUIY010000070">
    <property type="protein sequence ID" value="MFD2235736.1"/>
    <property type="molecule type" value="Genomic_DNA"/>
</dbReference>
<sequence>MGDETVRIGRERRIDPRHQGEGLFILFDDTLAEVIDISIGGLRFRRPPHRLAPGTRLSFELRSAHEAPNPLAKGIGVVRAAQGDWVAIEFVRPTFSLLKLVGRHIGRLLVGRNHLFGS</sequence>
<reference evidence="3" key="1">
    <citation type="journal article" date="2019" name="Int. J. Syst. Evol. Microbiol.">
        <title>The Global Catalogue of Microorganisms (GCM) 10K type strain sequencing project: providing services to taxonomists for standard genome sequencing and annotation.</title>
        <authorList>
            <consortium name="The Broad Institute Genomics Platform"/>
            <consortium name="The Broad Institute Genome Sequencing Center for Infectious Disease"/>
            <person name="Wu L."/>
            <person name="Ma J."/>
        </authorList>
    </citation>
    <scope>NUCLEOTIDE SEQUENCE [LARGE SCALE GENOMIC DNA]</scope>
    <source>
        <strain evidence="3">KCTC 15012</strain>
    </source>
</reference>
<name>A0ABW5CG45_9PROT</name>
<dbReference type="InterPro" id="IPR009875">
    <property type="entry name" value="PilZ_domain"/>
</dbReference>
<gene>
    <name evidence="2" type="ORF">ACFSNB_18220</name>
</gene>
<keyword evidence="3" id="KW-1185">Reference proteome</keyword>
<evidence type="ECO:0000259" key="1">
    <source>
        <dbReference type="Pfam" id="PF07238"/>
    </source>
</evidence>
<proteinExistence type="predicted"/>
<organism evidence="2 3">
    <name type="scientific">Phaeospirillum tilakii</name>
    <dbReference type="NCBI Taxonomy" id="741673"/>
    <lineage>
        <taxon>Bacteria</taxon>
        <taxon>Pseudomonadati</taxon>
        <taxon>Pseudomonadota</taxon>
        <taxon>Alphaproteobacteria</taxon>
        <taxon>Rhodospirillales</taxon>
        <taxon>Rhodospirillaceae</taxon>
        <taxon>Phaeospirillum</taxon>
    </lineage>
</organism>
<protein>
    <submittedName>
        <fullName evidence="2">PilZ domain-containing protein</fullName>
    </submittedName>
</protein>
<feature type="domain" description="PilZ" evidence="1">
    <location>
        <begin position="31"/>
        <end position="96"/>
    </location>
</feature>
<evidence type="ECO:0000313" key="3">
    <source>
        <dbReference type="Proteomes" id="UP001597296"/>
    </source>
</evidence>
<dbReference type="Pfam" id="PF07238">
    <property type="entry name" value="PilZ"/>
    <property type="match status" value="1"/>
</dbReference>